<feature type="domain" description="ATP-dependent helicase CHD1-2/hrp3 HTH" evidence="2">
    <location>
        <begin position="2"/>
        <end position="53"/>
    </location>
</feature>
<dbReference type="Proteomes" id="UP000001555">
    <property type="component" value="Unassembled WGS sequence"/>
</dbReference>
<keyword evidence="5" id="KW-1185">Reference proteome</keyword>
<dbReference type="VEuPathDB" id="VectorBase:ISCW005939"/>
<dbReference type="OrthoDB" id="6516361at2759"/>
<dbReference type="InParanoid" id="B7PPD3"/>
<accession>B7PPD3</accession>
<dbReference type="VEuPathDB" id="VectorBase:ISCI005939"/>
<dbReference type="EMBL" id="ABJB010543637">
    <property type="status" value="NOT_ANNOTATED_CDS"/>
    <property type="molecule type" value="Genomic_DNA"/>
</dbReference>
<evidence type="ECO:0000256" key="1">
    <source>
        <dbReference type="SAM" id="MobiDB-lite"/>
    </source>
</evidence>
<feature type="compositionally biased region" description="Basic residues" evidence="1">
    <location>
        <begin position="67"/>
        <end position="81"/>
    </location>
</feature>
<organism>
    <name type="scientific">Ixodes scapularis</name>
    <name type="common">Black-legged tick</name>
    <name type="synonym">Deer tick</name>
    <dbReference type="NCBI Taxonomy" id="6945"/>
    <lineage>
        <taxon>Eukaryota</taxon>
        <taxon>Metazoa</taxon>
        <taxon>Ecdysozoa</taxon>
        <taxon>Arthropoda</taxon>
        <taxon>Chelicerata</taxon>
        <taxon>Arachnida</taxon>
        <taxon>Acari</taxon>
        <taxon>Parasitiformes</taxon>
        <taxon>Ixodida</taxon>
        <taxon>Ixodoidea</taxon>
        <taxon>Ixodidae</taxon>
        <taxon>Ixodinae</taxon>
        <taxon>Ixodes</taxon>
    </lineage>
</organism>
<dbReference type="EnsemblMetazoa" id="ISCW005939-RA">
    <property type="protein sequence ID" value="ISCW005939-PA"/>
    <property type="gene ID" value="ISCW005939"/>
</dbReference>
<dbReference type="PaxDb" id="6945-B7PPD3"/>
<reference evidence="3 5" key="1">
    <citation type="submission" date="2008-03" db="EMBL/GenBank/DDBJ databases">
        <title>Annotation of Ixodes scapularis.</title>
        <authorList>
            <consortium name="Ixodes scapularis Genome Project Consortium"/>
            <person name="Caler E."/>
            <person name="Hannick L.I."/>
            <person name="Bidwell S."/>
            <person name="Joardar V."/>
            <person name="Thiagarajan M."/>
            <person name="Amedeo P."/>
            <person name="Galinsky K.J."/>
            <person name="Schobel S."/>
            <person name="Inman J."/>
            <person name="Hostetler J."/>
            <person name="Miller J."/>
            <person name="Hammond M."/>
            <person name="Megy K."/>
            <person name="Lawson D."/>
            <person name="Kodira C."/>
            <person name="Sutton G."/>
            <person name="Meyer J."/>
            <person name="Hill C.A."/>
            <person name="Birren B."/>
            <person name="Nene V."/>
            <person name="Collins F."/>
            <person name="Alarcon-Chaidez F."/>
            <person name="Wikel S."/>
            <person name="Strausberg R."/>
        </authorList>
    </citation>
    <scope>NUCLEOTIDE SEQUENCE [LARGE SCALE GENOMIC DNA]</scope>
    <source>
        <strain evidence="5">Wikel</strain>
        <strain evidence="3">Wikel colony</strain>
    </source>
</reference>
<proteinExistence type="predicted"/>
<protein>
    <recommendedName>
        <fullName evidence="2">ATP-dependent helicase CHD1-2/hrp3 HTH domain-containing protein</fullName>
    </recommendedName>
</protein>
<evidence type="ECO:0000259" key="2">
    <source>
        <dbReference type="Pfam" id="PF23588"/>
    </source>
</evidence>
<reference evidence="4" key="2">
    <citation type="submission" date="2020-05" db="UniProtKB">
        <authorList>
            <consortium name="EnsemblMetazoa"/>
        </authorList>
    </citation>
    <scope>IDENTIFICATION</scope>
    <source>
        <strain evidence="4">wikel</strain>
    </source>
</reference>
<dbReference type="EMBL" id="DS757053">
    <property type="protein sequence ID" value="EEC08455.1"/>
    <property type="molecule type" value="Genomic_DNA"/>
</dbReference>
<dbReference type="AlphaFoldDB" id="B7PPD3"/>
<name>B7PPD3_IXOSC</name>
<evidence type="ECO:0000313" key="4">
    <source>
        <dbReference type="EnsemblMetazoa" id="ISCW005939-PA"/>
    </source>
</evidence>
<dbReference type="HOGENOM" id="CLU_2123779_0_0_1"/>
<dbReference type="STRING" id="6945.B7PPD3"/>
<dbReference type="Pfam" id="PF23588">
    <property type="entry name" value="HTH_CHD1_Hrp3"/>
    <property type="match status" value="1"/>
</dbReference>
<feature type="compositionally biased region" description="Polar residues" evidence="1">
    <location>
        <begin position="93"/>
        <end position="102"/>
    </location>
</feature>
<dbReference type="InterPro" id="IPR056302">
    <property type="entry name" value="CHD1-2/Hrp3_HTH"/>
</dbReference>
<evidence type="ECO:0000313" key="3">
    <source>
        <dbReference type="EMBL" id="EEC08455.1"/>
    </source>
</evidence>
<gene>
    <name evidence="3" type="ORF">IscW_ISCW005939</name>
</gene>
<dbReference type="VEuPathDB" id="VectorBase:ISCP_022312"/>
<feature type="region of interest" description="Disordered" evidence="1">
    <location>
        <begin position="60"/>
        <end position="114"/>
    </location>
</feature>
<dbReference type="Gene3D" id="1.10.10.60">
    <property type="entry name" value="Homeodomain-like"/>
    <property type="match status" value="1"/>
</dbReference>
<evidence type="ECO:0000313" key="5">
    <source>
        <dbReference type="Proteomes" id="UP000001555"/>
    </source>
</evidence>
<sequence length="114" mass="12970">MSIYEHVIGSWEAIKMDAGLGLTDKIFPDGEQLKPQTKHLYSRTDYLLKKLRKVHVRQVALREGKKQPKRGRKTRPKKAHLSKAIVDHGYINDSDNASSTKSCKPKAKGEDDTR</sequence>